<protein>
    <submittedName>
        <fullName evidence="3">Uncharacterized protein</fullName>
    </submittedName>
</protein>
<sequence length="189" mass="19837">MEQFSSSSGSSGASSSSSSVGSSSSSSSNQSESEILVSGGDRSAENCCNGSGSSTQMASSAREMQITADKALCDSILDEGVRNCGDSCGNGVISISDHIFNNNAVSATDPHSESCDCWLGEKKQVITGSATVSPQNEDRVGVDPEIALIASIAKSKEDSLLAIRKLRSLQIDKKRKRAKLLKAFKIEYR</sequence>
<proteinExistence type="predicted"/>
<feature type="region of interest" description="Disordered" evidence="1">
    <location>
        <begin position="1"/>
        <end position="61"/>
    </location>
</feature>
<feature type="compositionally biased region" description="Polar residues" evidence="1">
    <location>
        <begin position="46"/>
        <end position="59"/>
    </location>
</feature>
<accession>A0A915HSV2</accession>
<dbReference type="Proteomes" id="UP000887565">
    <property type="component" value="Unplaced"/>
</dbReference>
<dbReference type="WBParaSite" id="nRc.2.0.1.t04839-RA">
    <property type="protein sequence ID" value="nRc.2.0.1.t04839-RA"/>
    <property type="gene ID" value="nRc.2.0.1.g04839"/>
</dbReference>
<keyword evidence="2" id="KW-1185">Reference proteome</keyword>
<evidence type="ECO:0000256" key="1">
    <source>
        <dbReference type="SAM" id="MobiDB-lite"/>
    </source>
</evidence>
<name>A0A915HSV2_ROMCU</name>
<evidence type="ECO:0000313" key="2">
    <source>
        <dbReference type="Proteomes" id="UP000887565"/>
    </source>
</evidence>
<reference evidence="3" key="1">
    <citation type="submission" date="2022-11" db="UniProtKB">
        <authorList>
            <consortium name="WormBaseParasite"/>
        </authorList>
    </citation>
    <scope>IDENTIFICATION</scope>
</reference>
<evidence type="ECO:0000313" key="3">
    <source>
        <dbReference type="WBParaSite" id="nRc.2.0.1.t04839-RA"/>
    </source>
</evidence>
<organism evidence="2 3">
    <name type="scientific">Romanomermis culicivorax</name>
    <name type="common">Nematode worm</name>
    <dbReference type="NCBI Taxonomy" id="13658"/>
    <lineage>
        <taxon>Eukaryota</taxon>
        <taxon>Metazoa</taxon>
        <taxon>Ecdysozoa</taxon>
        <taxon>Nematoda</taxon>
        <taxon>Enoplea</taxon>
        <taxon>Dorylaimia</taxon>
        <taxon>Mermithida</taxon>
        <taxon>Mermithoidea</taxon>
        <taxon>Mermithidae</taxon>
        <taxon>Romanomermis</taxon>
    </lineage>
</organism>
<feature type="compositionally biased region" description="Low complexity" evidence="1">
    <location>
        <begin position="1"/>
        <end position="33"/>
    </location>
</feature>
<dbReference type="AlphaFoldDB" id="A0A915HSV2"/>